<sequence length="636" mass="70671">MSISNPSHLLISRNSPRSPAHPQLAHASTSRHAHATSSGLPHPQPRPNILGRWGSYSADEISAPFNANMDYQARNESGVDTFQRANEDLPNFHRGQPSHTEHDGEEETTIDVHPTFLPDSAMPGKVKVIVGRNEFWCHKEVLWFASPFFQGLLQGNWAETTHTFAIDISPTSSIECPSSPPTDTDPPSPHPTATAAATQSAPSLPLPGLPGSEDEPTLHLEFSAEDRRSQPDDAHREIQPQHLRPLSKPELNLDRSSDPSVAEILRELRELPETPDGVTRAISDVLEESNTANSSTITTLPEDITGPLPSASNVSTLTESCSNLHPTAIETGIISEEEQQQIPISPSASIHGVQTGTPTAVEDAHLDRSPRVSRPRHSVGSGSRSTIRHSFSSGMAMNHPAQRGAHALEAVVELHEESPAAFHDFLFWAYPHLECKATWTNRLALSLKLIVPALQKLCEHFLMTHASGRPVMALSLAEEHCIPELYREASRFVLDQPTWDQEEMQCLSAQTQLKLSSRRNWFLERLLKLGSIDVKKEYICRADCPDPIRCQTQLDEKWRQAYSAVCRYGPPQPSVAFRCLRQLETLPTNPSLVMSHPLCQSAAKTWVMSLFDRMFQPKLVYSNPGTEKYWLWITMS</sequence>
<feature type="region of interest" description="Disordered" evidence="1">
    <location>
        <begin position="171"/>
        <end position="258"/>
    </location>
</feature>
<name>A0AAJ8KVK0_9TREE</name>
<feature type="compositionally biased region" description="Basic and acidic residues" evidence="1">
    <location>
        <begin position="216"/>
        <end position="239"/>
    </location>
</feature>
<dbReference type="SUPFAM" id="SSF54695">
    <property type="entry name" value="POZ domain"/>
    <property type="match status" value="1"/>
</dbReference>
<dbReference type="AlphaFoldDB" id="A0AAJ8KVK0"/>
<protein>
    <recommendedName>
        <fullName evidence="4">BTB domain-containing protein</fullName>
    </recommendedName>
</protein>
<dbReference type="Proteomes" id="UP000078595">
    <property type="component" value="Chromosome 9"/>
</dbReference>
<dbReference type="RefSeq" id="XP_065825591.1">
    <property type="nucleotide sequence ID" value="XM_065969519.1"/>
</dbReference>
<proteinExistence type="predicted"/>
<dbReference type="KEGG" id="kdj:28970275"/>
<dbReference type="Gene3D" id="3.30.710.10">
    <property type="entry name" value="Potassium Channel Kv1.1, Chain A"/>
    <property type="match status" value="2"/>
</dbReference>
<organism evidence="2 3">
    <name type="scientific">Kwoniella dejecticola CBS 10117</name>
    <dbReference type="NCBI Taxonomy" id="1296121"/>
    <lineage>
        <taxon>Eukaryota</taxon>
        <taxon>Fungi</taxon>
        <taxon>Dikarya</taxon>
        <taxon>Basidiomycota</taxon>
        <taxon>Agaricomycotina</taxon>
        <taxon>Tremellomycetes</taxon>
        <taxon>Tremellales</taxon>
        <taxon>Cryptococcaceae</taxon>
        <taxon>Kwoniella</taxon>
    </lineage>
</organism>
<feature type="region of interest" description="Disordered" evidence="1">
    <location>
        <begin position="367"/>
        <end position="387"/>
    </location>
</feature>
<accession>A0AAJ8KVK0</accession>
<dbReference type="InterPro" id="IPR011333">
    <property type="entry name" value="SKP1/BTB/POZ_sf"/>
</dbReference>
<dbReference type="GeneID" id="28970275"/>
<dbReference type="CDD" id="cd18186">
    <property type="entry name" value="BTB_POZ_ZBTB_KLHL-like"/>
    <property type="match status" value="1"/>
</dbReference>
<reference evidence="2" key="2">
    <citation type="submission" date="2024-02" db="EMBL/GenBank/DDBJ databases">
        <title>Comparative genomics of Cryptococcus and Kwoniella reveals pathogenesis evolution and contrasting modes of karyotype evolution via chromosome fusion or intercentromeric recombination.</title>
        <authorList>
            <person name="Coelho M.A."/>
            <person name="David-Palma M."/>
            <person name="Shea T."/>
            <person name="Bowers K."/>
            <person name="McGinley-Smith S."/>
            <person name="Mohammad A.W."/>
            <person name="Gnirke A."/>
            <person name="Yurkov A.M."/>
            <person name="Nowrousian M."/>
            <person name="Sun S."/>
            <person name="Cuomo C.A."/>
            <person name="Heitman J."/>
        </authorList>
    </citation>
    <scope>NUCLEOTIDE SEQUENCE</scope>
    <source>
        <strain evidence="2">CBS 10117</strain>
    </source>
</reference>
<evidence type="ECO:0008006" key="4">
    <source>
        <dbReference type="Google" id="ProtNLM"/>
    </source>
</evidence>
<keyword evidence="3" id="KW-1185">Reference proteome</keyword>
<evidence type="ECO:0000256" key="1">
    <source>
        <dbReference type="SAM" id="MobiDB-lite"/>
    </source>
</evidence>
<evidence type="ECO:0000313" key="3">
    <source>
        <dbReference type="Proteomes" id="UP000078595"/>
    </source>
</evidence>
<evidence type="ECO:0000313" key="2">
    <source>
        <dbReference type="EMBL" id="WWC64563.1"/>
    </source>
</evidence>
<dbReference type="EMBL" id="CP144538">
    <property type="protein sequence ID" value="WWC64563.1"/>
    <property type="molecule type" value="Genomic_DNA"/>
</dbReference>
<reference evidence="2" key="1">
    <citation type="submission" date="2013-07" db="EMBL/GenBank/DDBJ databases">
        <authorList>
            <consortium name="The Broad Institute Genome Sequencing Platform"/>
            <person name="Cuomo C."/>
            <person name="Litvintseva A."/>
            <person name="Chen Y."/>
            <person name="Heitman J."/>
            <person name="Sun S."/>
            <person name="Springer D."/>
            <person name="Dromer F."/>
            <person name="Young S.K."/>
            <person name="Zeng Q."/>
            <person name="Gargeya S."/>
            <person name="Fitzgerald M."/>
            <person name="Abouelleil A."/>
            <person name="Alvarado L."/>
            <person name="Berlin A.M."/>
            <person name="Chapman S.B."/>
            <person name="Dewar J."/>
            <person name="Goldberg J."/>
            <person name="Griggs A."/>
            <person name="Gujja S."/>
            <person name="Hansen M."/>
            <person name="Howarth C."/>
            <person name="Imamovic A."/>
            <person name="Larimer J."/>
            <person name="McCowan C."/>
            <person name="Murphy C."/>
            <person name="Pearson M."/>
            <person name="Priest M."/>
            <person name="Roberts A."/>
            <person name="Saif S."/>
            <person name="Shea T."/>
            <person name="Sykes S."/>
            <person name="Wortman J."/>
            <person name="Nusbaum C."/>
            <person name="Birren B."/>
        </authorList>
    </citation>
    <scope>NUCLEOTIDE SEQUENCE</scope>
    <source>
        <strain evidence="2">CBS 10117</strain>
    </source>
</reference>
<feature type="compositionally biased region" description="Polar residues" evidence="1">
    <location>
        <begin position="1"/>
        <end position="17"/>
    </location>
</feature>
<feature type="compositionally biased region" description="Low complexity" evidence="1">
    <location>
        <begin position="191"/>
        <end position="203"/>
    </location>
</feature>
<feature type="compositionally biased region" description="Pro residues" evidence="1">
    <location>
        <begin position="178"/>
        <end position="190"/>
    </location>
</feature>
<feature type="region of interest" description="Disordered" evidence="1">
    <location>
        <begin position="1"/>
        <end position="53"/>
    </location>
</feature>
<gene>
    <name evidence="2" type="ORF">I303_107174</name>
</gene>